<evidence type="ECO:0000313" key="1">
    <source>
        <dbReference type="EMBL" id="GFS11432.1"/>
    </source>
</evidence>
<protein>
    <submittedName>
        <fullName evidence="1">Uncharacterized protein</fullName>
    </submittedName>
</protein>
<comment type="caution">
    <text evidence="1">The sequence shown here is derived from an EMBL/GenBank/DDBJ whole genome shotgun (WGS) entry which is preliminary data.</text>
</comment>
<gene>
    <name evidence="1" type="ORF">ElyMa_006671600</name>
</gene>
<organism evidence="1 2">
    <name type="scientific">Elysia marginata</name>
    <dbReference type="NCBI Taxonomy" id="1093978"/>
    <lineage>
        <taxon>Eukaryota</taxon>
        <taxon>Metazoa</taxon>
        <taxon>Spiralia</taxon>
        <taxon>Lophotrochozoa</taxon>
        <taxon>Mollusca</taxon>
        <taxon>Gastropoda</taxon>
        <taxon>Heterobranchia</taxon>
        <taxon>Euthyneura</taxon>
        <taxon>Panpulmonata</taxon>
        <taxon>Sacoglossa</taxon>
        <taxon>Placobranchoidea</taxon>
        <taxon>Plakobranchidae</taxon>
        <taxon>Elysia</taxon>
    </lineage>
</organism>
<name>A0AAV4IMF0_9GAST</name>
<evidence type="ECO:0000313" key="2">
    <source>
        <dbReference type="Proteomes" id="UP000762676"/>
    </source>
</evidence>
<dbReference type="EMBL" id="BMAT01013375">
    <property type="protein sequence ID" value="GFS11432.1"/>
    <property type="molecule type" value="Genomic_DNA"/>
</dbReference>
<keyword evidence="2" id="KW-1185">Reference proteome</keyword>
<proteinExistence type="predicted"/>
<sequence>MASNLEEKEEDTSAAEHAGISRVLADALQQMDEIIANSQLDLRIDVSQEESNPNKEDATGSNAYLSFCSLSSSDKVTHQPVLTSKAKSLDSVCALTLEDWINKDCIQSSSLAANQQLGGVARIRVANLVEDLSHVIQKTENADELKSTVSYDCLRTLRDWLLPDAEELFDIVSIIIHYLFMLQRLKKK</sequence>
<reference evidence="1 2" key="1">
    <citation type="journal article" date="2021" name="Elife">
        <title>Chloroplast acquisition without the gene transfer in kleptoplastic sea slugs, Plakobranchus ocellatus.</title>
        <authorList>
            <person name="Maeda T."/>
            <person name="Takahashi S."/>
            <person name="Yoshida T."/>
            <person name="Shimamura S."/>
            <person name="Takaki Y."/>
            <person name="Nagai Y."/>
            <person name="Toyoda A."/>
            <person name="Suzuki Y."/>
            <person name="Arimoto A."/>
            <person name="Ishii H."/>
            <person name="Satoh N."/>
            <person name="Nishiyama T."/>
            <person name="Hasebe M."/>
            <person name="Maruyama T."/>
            <person name="Minagawa J."/>
            <person name="Obokata J."/>
            <person name="Shigenobu S."/>
        </authorList>
    </citation>
    <scope>NUCLEOTIDE SEQUENCE [LARGE SCALE GENOMIC DNA]</scope>
</reference>
<dbReference type="AlphaFoldDB" id="A0AAV4IMF0"/>
<accession>A0AAV4IMF0</accession>
<dbReference type="Proteomes" id="UP000762676">
    <property type="component" value="Unassembled WGS sequence"/>
</dbReference>